<evidence type="ECO:0000313" key="7">
    <source>
        <dbReference type="Proteomes" id="UP001146670"/>
    </source>
</evidence>
<evidence type="ECO:0000256" key="2">
    <source>
        <dbReference type="ARBA" id="ARBA00023125"/>
    </source>
</evidence>
<dbReference type="PRINTS" id="PR00035">
    <property type="entry name" value="HTHGNTR"/>
</dbReference>
<dbReference type="InterPro" id="IPR012770">
    <property type="entry name" value="TreR"/>
</dbReference>
<evidence type="ECO:0000256" key="3">
    <source>
        <dbReference type="ARBA" id="ARBA00023163"/>
    </source>
</evidence>
<dbReference type="SMART" id="SM00345">
    <property type="entry name" value="HTH_GNTR"/>
    <property type="match status" value="1"/>
</dbReference>
<dbReference type="InterPro" id="IPR050679">
    <property type="entry name" value="Bact_HTH_transcr_reg"/>
</dbReference>
<dbReference type="Gene3D" id="3.40.1410.10">
    <property type="entry name" value="Chorismate lyase-like"/>
    <property type="match status" value="1"/>
</dbReference>
<proteinExistence type="predicted"/>
<dbReference type="PANTHER" id="PTHR44846">
    <property type="entry name" value="MANNOSYL-D-GLYCERATE TRANSPORT/METABOLISM SYSTEM REPRESSOR MNGR-RELATED"/>
    <property type="match status" value="1"/>
</dbReference>
<dbReference type="AlphaFoldDB" id="A0A9X3FNQ7"/>
<reference evidence="6" key="1">
    <citation type="submission" date="2022-12" db="EMBL/GenBank/DDBJ databases">
        <title>Description and comparative metabolic analysis of Aerococcus sp. nov., isolated from the feces of a pig.</title>
        <authorList>
            <person name="Chang Y.-H."/>
        </authorList>
    </citation>
    <scope>NUCLEOTIDE SEQUENCE</scope>
    <source>
        <strain evidence="6">YH-aer222</strain>
    </source>
</reference>
<dbReference type="InterPro" id="IPR036388">
    <property type="entry name" value="WH-like_DNA-bd_sf"/>
</dbReference>
<evidence type="ECO:0000259" key="5">
    <source>
        <dbReference type="PROSITE" id="PS50949"/>
    </source>
</evidence>
<keyword evidence="2" id="KW-0238">DNA-binding</keyword>
<dbReference type="NCBIfam" id="TIGR02404">
    <property type="entry name" value="trehalos_R_Bsub"/>
    <property type="match status" value="1"/>
</dbReference>
<dbReference type="GO" id="GO:0045892">
    <property type="term" value="P:negative regulation of DNA-templated transcription"/>
    <property type="evidence" value="ECO:0007669"/>
    <property type="project" value="TreeGrafter"/>
</dbReference>
<dbReference type="Pfam" id="PF07702">
    <property type="entry name" value="UTRA"/>
    <property type="match status" value="1"/>
</dbReference>
<evidence type="ECO:0000313" key="6">
    <source>
        <dbReference type="EMBL" id="MCZ0726215.1"/>
    </source>
</evidence>
<dbReference type="InterPro" id="IPR011663">
    <property type="entry name" value="UTRA"/>
</dbReference>
<keyword evidence="3" id="KW-0804">Transcription</keyword>
<organism evidence="6 7">
    <name type="scientific">Aerococcus kribbianus</name>
    <dbReference type="NCBI Taxonomy" id="2999064"/>
    <lineage>
        <taxon>Bacteria</taxon>
        <taxon>Bacillati</taxon>
        <taxon>Bacillota</taxon>
        <taxon>Bacilli</taxon>
        <taxon>Lactobacillales</taxon>
        <taxon>Aerococcaceae</taxon>
        <taxon>Aerococcus</taxon>
    </lineage>
</organism>
<keyword evidence="7" id="KW-1185">Reference proteome</keyword>
<dbReference type="PROSITE" id="PS50949">
    <property type="entry name" value="HTH_GNTR"/>
    <property type="match status" value="1"/>
</dbReference>
<dbReference type="RefSeq" id="WP_268752546.1">
    <property type="nucleotide sequence ID" value="NZ_JAPRFQ010000003.1"/>
</dbReference>
<evidence type="ECO:0000256" key="4">
    <source>
        <dbReference type="NCBIfam" id="TIGR02404"/>
    </source>
</evidence>
<dbReference type="EMBL" id="JAPRFR010000003">
    <property type="protein sequence ID" value="MCZ0726215.1"/>
    <property type="molecule type" value="Genomic_DNA"/>
</dbReference>
<dbReference type="GO" id="GO:0003677">
    <property type="term" value="F:DNA binding"/>
    <property type="evidence" value="ECO:0007669"/>
    <property type="project" value="UniProtKB-UniRule"/>
</dbReference>
<name>A0A9X3FNQ7_9LACT</name>
<sequence>MSKFQQIAFDLTDKIQSGYYPSGSYLPGEHVLAEDYQVSRETIRKAQKTLSDKGYIQKQKGKGALVLDHERFSFPISGLTSYKELQTEQGFSSQTEVIINETVKTPSFLLGVEAVSADEKFIHLVRCRYLDGQREIVDEDYLRLSVVGQIPNHIAQDSIYDYFEEKLGLNIAYATKEIIATPTNDMDQNLLGLEAKDHVIQVNSYVYLEDARFFQYTSSHHRLEKFRFAEFARRSSSFMDKD</sequence>
<dbReference type="SUPFAM" id="SSF46785">
    <property type="entry name" value="Winged helix' DNA-binding domain"/>
    <property type="match status" value="1"/>
</dbReference>
<protein>
    <recommendedName>
        <fullName evidence="4">Trehalose operon repressor</fullName>
    </recommendedName>
</protein>
<dbReference type="InterPro" id="IPR028978">
    <property type="entry name" value="Chorismate_lyase_/UTRA_dom_sf"/>
</dbReference>
<dbReference type="GO" id="GO:0003700">
    <property type="term" value="F:DNA-binding transcription factor activity"/>
    <property type="evidence" value="ECO:0007669"/>
    <property type="project" value="UniProtKB-UniRule"/>
</dbReference>
<dbReference type="PANTHER" id="PTHR44846:SF12">
    <property type="entry name" value="HTH-TYPE TRANSCRIPTIONAL REGULATOR TRER"/>
    <property type="match status" value="1"/>
</dbReference>
<accession>A0A9X3FNQ7</accession>
<dbReference type="CDD" id="cd07377">
    <property type="entry name" value="WHTH_GntR"/>
    <property type="match status" value="1"/>
</dbReference>
<dbReference type="Gene3D" id="1.10.10.10">
    <property type="entry name" value="Winged helix-like DNA-binding domain superfamily/Winged helix DNA-binding domain"/>
    <property type="match status" value="1"/>
</dbReference>
<dbReference type="InterPro" id="IPR036390">
    <property type="entry name" value="WH_DNA-bd_sf"/>
</dbReference>
<evidence type="ECO:0000256" key="1">
    <source>
        <dbReference type="ARBA" id="ARBA00023015"/>
    </source>
</evidence>
<dbReference type="Proteomes" id="UP001146670">
    <property type="component" value="Unassembled WGS sequence"/>
</dbReference>
<feature type="domain" description="HTH gntR-type" evidence="5">
    <location>
        <begin position="1"/>
        <end position="69"/>
    </location>
</feature>
<comment type="caution">
    <text evidence="6">The sequence shown here is derived from an EMBL/GenBank/DDBJ whole genome shotgun (WGS) entry which is preliminary data.</text>
</comment>
<dbReference type="SUPFAM" id="SSF64288">
    <property type="entry name" value="Chorismate lyase-like"/>
    <property type="match status" value="1"/>
</dbReference>
<dbReference type="SMART" id="SM00866">
    <property type="entry name" value="UTRA"/>
    <property type="match status" value="1"/>
</dbReference>
<gene>
    <name evidence="6" type="primary">treR</name>
    <name evidence="6" type="ORF">OW157_06525</name>
</gene>
<keyword evidence="1" id="KW-0805">Transcription regulation</keyword>
<dbReference type="Pfam" id="PF00392">
    <property type="entry name" value="GntR"/>
    <property type="match status" value="1"/>
</dbReference>
<dbReference type="InterPro" id="IPR000524">
    <property type="entry name" value="Tscrpt_reg_HTH_GntR"/>
</dbReference>